<comment type="caution">
    <text evidence="1">The sequence shown here is derived from an EMBL/GenBank/DDBJ whole genome shotgun (WGS) entry which is preliminary data.</text>
</comment>
<dbReference type="AlphaFoldDB" id="A0A812UHD6"/>
<evidence type="ECO:0000313" key="2">
    <source>
        <dbReference type="Proteomes" id="UP000649617"/>
    </source>
</evidence>
<accession>A0A812UHD6</accession>
<organism evidence="1 2">
    <name type="scientific">Symbiodinium pilosum</name>
    <name type="common">Dinoflagellate</name>
    <dbReference type="NCBI Taxonomy" id="2952"/>
    <lineage>
        <taxon>Eukaryota</taxon>
        <taxon>Sar</taxon>
        <taxon>Alveolata</taxon>
        <taxon>Dinophyceae</taxon>
        <taxon>Suessiales</taxon>
        <taxon>Symbiodiniaceae</taxon>
        <taxon>Symbiodinium</taxon>
    </lineage>
</organism>
<reference evidence="1" key="1">
    <citation type="submission" date="2021-02" db="EMBL/GenBank/DDBJ databases">
        <authorList>
            <person name="Dougan E. K."/>
            <person name="Rhodes N."/>
            <person name="Thang M."/>
            <person name="Chan C."/>
        </authorList>
    </citation>
    <scope>NUCLEOTIDE SEQUENCE</scope>
</reference>
<gene>
    <name evidence="1" type="primary">GIP</name>
    <name evidence="1" type="ORF">SPIL2461_LOCUS15488</name>
</gene>
<dbReference type="GO" id="GO:0003676">
    <property type="term" value="F:nucleic acid binding"/>
    <property type="evidence" value="ECO:0007669"/>
    <property type="project" value="InterPro"/>
</dbReference>
<name>A0A812UHD6_SYMPI</name>
<dbReference type="SUPFAM" id="SSF53098">
    <property type="entry name" value="Ribonuclease H-like"/>
    <property type="match status" value="1"/>
</dbReference>
<dbReference type="Proteomes" id="UP000649617">
    <property type="component" value="Unassembled WGS sequence"/>
</dbReference>
<dbReference type="InterPro" id="IPR012337">
    <property type="entry name" value="RNaseH-like_sf"/>
</dbReference>
<evidence type="ECO:0000313" key="1">
    <source>
        <dbReference type="EMBL" id="CAE7575020.1"/>
    </source>
</evidence>
<dbReference type="InterPro" id="IPR036397">
    <property type="entry name" value="RNaseH_sf"/>
</dbReference>
<protein>
    <submittedName>
        <fullName evidence="1">GIP protein</fullName>
    </submittedName>
</protein>
<dbReference type="EMBL" id="CAJNIZ010038056">
    <property type="protein sequence ID" value="CAE7575020.1"/>
    <property type="molecule type" value="Genomic_DNA"/>
</dbReference>
<keyword evidence="2" id="KW-1185">Reference proteome</keyword>
<proteinExistence type="predicted"/>
<sequence>MTHRPKNPYCPVCQRAKMMAPHARKLGGSSTIKSDKYGDHLTILGTVVLTTKRYVYPNATKEGEQCYENLLHFTGVDDEIGVIYSDNAPELEYAVKKLGVRHNTSREYSDENKAVIEREIRTVLEGTRAALTQAGLPDKMWPLAAQHRCIALNIKLKG</sequence>
<dbReference type="Gene3D" id="3.30.420.10">
    <property type="entry name" value="Ribonuclease H-like superfamily/Ribonuclease H"/>
    <property type="match status" value="1"/>
</dbReference>
<dbReference type="OrthoDB" id="413361at2759"/>